<proteinExistence type="predicted"/>
<sequence length="146" mass="16193">MLNERTEGGKERNARSRGVITTISGGGVSVARIDESHKLKASNILTIRRKANITPTRVITFSERDMWYEPPKQDESMVILVATANYKVERVLIDQGSLDNILYWSTCKKLGLQLADLEACVGKLYDFAGDQVAIKGGIELETTFGE</sequence>
<dbReference type="AlphaFoldDB" id="A0A371EHZ8"/>
<evidence type="ECO:0000313" key="1">
    <source>
        <dbReference type="EMBL" id="RDX65668.1"/>
    </source>
</evidence>
<protein>
    <submittedName>
        <fullName evidence="1">Uncharacterized protein</fullName>
    </submittedName>
</protein>
<organism evidence="1 2">
    <name type="scientific">Mucuna pruriens</name>
    <name type="common">Velvet bean</name>
    <name type="synonym">Dolichos pruriens</name>
    <dbReference type="NCBI Taxonomy" id="157652"/>
    <lineage>
        <taxon>Eukaryota</taxon>
        <taxon>Viridiplantae</taxon>
        <taxon>Streptophyta</taxon>
        <taxon>Embryophyta</taxon>
        <taxon>Tracheophyta</taxon>
        <taxon>Spermatophyta</taxon>
        <taxon>Magnoliopsida</taxon>
        <taxon>eudicotyledons</taxon>
        <taxon>Gunneridae</taxon>
        <taxon>Pentapetalae</taxon>
        <taxon>rosids</taxon>
        <taxon>fabids</taxon>
        <taxon>Fabales</taxon>
        <taxon>Fabaceae</taxon>
        <taxon>Papilionoideae</taxon>
        <taxon>50 kb inversion clade</taxon>
        <taxon>NPAAA clade</taxon>
        <taxon>indigoferoid/millettioid clade</taxon>
        <taxon>Phaseoleae</taxon>
        <taxon>Mucuna</taxon>
    </lineage>
</organism>
<feature type="non-terminal residue" evidence="1">
    <location>
        <position position="1"/>
    </location>
</feature>
<dbReference type="EMBL" id="QJKJ01013785">
    <property type="protein sequence ID" value="RDX65668.1"/>
    <property type="molecule type" value="Genomic_DNA"/>
</dbReference>
<accession>A0A371EHZ8</accession>
<keyword evidence="2" id="KW-1185">Reference proteome</keyword>
<dbReference type="OrthoDB" id="2919534at2759"/>
<evidence type="ECO:0000313" key="2">
    <source>
        <dbReference type="Proteomes" id="UP000257109"/>
    </source>
</evidence>
<name>A0A371EHZ8_MUCPR</name>
<gene>
    <name evidence="1" type="ORF">CR513_55653</name>
</gene>
<comment type="caution">
    <text evidence="1">The sequence shown here is derived from an EMBL/GenBank/DDBJ whole genome shotgun (WGS) entry which is preliminary data.</text>
</comment>
<dbReference type="Proteomes" id="UP000257109">
    <property type="component" value="Unassembled WGS sequence"/>
</dbReference>
<reference evidence="1" key="1">
    <citation type="submission" date="2018-05" db="EMBL/GenBank/DDBJ databases">
        <title>Draft genome of Mucuna pruriens seed.</title>
        <authorList>
            <person name="Nnadi N.E."/>
            <person name="Vos R."/>
            <person name="Hasami M.H."/>
            <person name="Devisetty U.K."/>
            <person name="Aguiy J.C."/>
        </authorList>
    </citation>
    <scope>NUCLEOTIDE SEQUENCE [LARGE SCALE GENOMIC DNA]</scope>
    <source>
        <strain evidence="1">JCA_2017</strain>
    </source>
</reference>